<accession>A0ACC1LUM7</accession>
<name>A0ACC1LUM7_9FUNG</name>
<evidence type="ECO:0000313" key="1">
    <source>
        <dbReference type="EMBL" id="KAJ2879436.1"/>
    </source>
</evidence>
<protein>
    <submittedName>
        <fullName evidence="1">Uncharacterized protein</fullName>
    </submittedName>
</protein>
<organism evidence="1 2">
    <name type="scientific">Coemansia aciculifera</name>
    <dbReference type="NCBI Taxonomy" id="417176"/>
    <lineage>
        <taxon>Eukaryota</taxon>
        <taxon>Fungi</taxon>
        <taxon>Fungi incertae sedis</taxon>
        <taxon>Zoopagomycota</taxon>
        <taxon>Kickxellomycotina</taxon>
        <taxon>Kickxellomycetes</taxon>
        <taxon>Kickxellales</taxon>
        <taxon>Kickxellaceae</taxon>
        <taxon>Coemansia</taxon>
    </lineage>
</organism>
<feature type="non-terminal residue" evidence="1">
    <location>
        <position position="73"/>
    </location>
</feature>
<keyword evidence="2" id="KW-1185">Reference proteome</keyword>
<evidence type="ECO:0000313" key="2">
    <source>
        <dbReference type="Proteomes" id="UP001139981"/>
    </source>
</evidence>
<reference evidence="1" key="1">
    <citation type="submission" date="2022-07" db="EMBL/GenBank/DDBJ databases">
        <title>Phylogenomic reconstructions and comparative analyses of Kickxellomycotina fungi.</title>
        <authorList>
            <person name="Reynolds N.K."/>
            <person name="Stajich J.E."/>
            <person name="Barry K."/>
            <person name="Grigoriev I.V."/>
            <person name="Crous P."/>
            <person name="Smith M.E."/>
        </authorList>
    </citation>
    <scope>NUCLEOTIDE SEQUENCE</scope>
    <source>
        <strain evidence="1">CBS 190363</strain>
    </source>
</reference>
<proteinExistence type="predicted"/>
<comment type="caution">
    <text evidence="1">The sequence shown here is derived from an EMBL/GenBank/DDBJ whole genome shotgun (WGS) entry which is preliminary data.</text>
</comment>
<gene>
    <name evidence="1" type="ORF">IWW38_006118</name>
</gene>
<dbReference type="Proteomes" id="UP001139981">
    <property type="component" value="Unassembled WGS sequence"/>
</dbReference>
<sequence>MSCNGDNSSAARAKQLIDRAKQARVLDQTEFVELQRTMEDLVEATFASDTSLFSTPAQSSASAGMYLVCELLD</sequence>
<dbReference type="EMBL" id="JANBVB010003313">
    <property type="protein sequence ID" value="KAJ2879436.1"/>
    <property type="molecule type" value="Genomic_DNA"/>
</dbReference>